<accession>A0A1D8D0H0</accession>
<dbReference type="OrthoDB" id="597758at2"/>
<dbReference type="InterPro" id="IPR011250">
    <property type="entry name" value="OMP/PagP_B-barrel"/>
</dbReference>
<keyword evidence="6" id="KW-1185">Reference proteome</keyword>
<name>A0A1D8D0H0_CHLLM</name>
<dbReference type="RefSeq" id="WP_069810881.1">
    <property type="nucleotide sequence ID" value="NZ_CP017305.1"/>
</dbReference>
<dbReference type="Pfam" id="PF13505">
    <property type="entry name" value="OMP_b-brl"/>
    <property type="match status" value="1"/>
</dbReference>
<evidence type="ECO:0000256" key="1">
    <source>
        <dbReference type="ARBA" id="ARBA00022729"/>
    </source>
</evidence>
<feature type="signal peptide" evidence="3">
    <location>
        <begin position="1"/>
        <end position="24"/>
    </location>
</feature>
<dbReference type="SUPFAM" id="SSF56925">
    <property type="entry name" value="OMPA-like"/>
    <property type="match status" value="1"/>
</dbReference>
<dbReference type="GO" id="GO:0019867">
    <property type="term" value="C:outer membrane"/>
    <property type="evidence" value="ECO:0007669"/>
    <property type="project" value="InterPro"/>
</dbReference>
<dbReference type="NCBIfam" id="TIGR01414">
    <property type="entry name" value="autotrans_barl"/>
    <property type="match status" value="1"/>
</dbReference>
<sequence>MKQTSRMVMVAVALLAGVSGTAWANGTEMPPAEPAVYTPPPAPMEAPAPPPLVKTERTGPYISGAVGIGMPSLEVDGYDIDDALDSGLVLNGAFGYNFGSARLEAAVGYQSHDVSDFDDVNISILTVMANAFYDFDTDSGIRPYIMGGAGIADVDTNQDTDSETVFAWQVGAGLGFEIADNTTLDLGYRYLKPSEIEDSIDIDSHNVMLGLRYQF</sequence>
<dbReference type="InterPro" id="IPR027385">
    <property type="entry name" value="Beta-barrel_OMP"/>
</dbReference>
<dbReference type="Proteomes" id="UP000095185">
    <property type="component" value="Chromosome"/>
</dbReference>
<dbReference type="InterPro" id="IPR006315">
    <property type="entry name" value="OM_autotransptr_brl_dom"/>
</dbReference>
<feature type="chain" id="PRO_5009106527" evidence="3">
    <location>
        <begin position="25"/>
        <end position="215"/>
    </location>
</feature>
<evidence type="ECO:0000256" key="2">
    <source>
        <dbReference type="SAM" id="MobiDB-lite"/>
    </source>
</evidence>
<dbReference type="KEGG" id="clz:BIU88_11440"/>
<dbReference type="Gene3D" id="2.40.160.20">
    <property type="match status" value="1"/>
</dbReference>
<evidence type="ECO:0000313" key="6">
    <source>
        <dbReference type="Proteomes" id="UP000095185"/>
    </source>
</evidence>
<evidence type="ECO:0000313" key="5">
    <source>
        <dbReference type="EMBL" id="AOS84690.1"/>
    </source>
</evidence>
<proteinExistence type="predicted"/>
<feature type="domain" description="Outer membrane protein beta-barrel" evidence="4">
    <location>
        <begin position="51"/>
        <end position="215"/>
    </location>
</feature>
<dbReference type="AlphaFoldDB" id="A0A1D8D0H0"/>
<evidence type="ECO:0000256" key="3">
    <source>
        <dbReference type="SAM" id="SignalP"/>
    </source>
</evidence>
<feature type="region of interest" description="Disordered" evidence="2">
    <location>
        <begin position="34"/>
        <end position="55"/>
    </location>
</feature>
<organism evidence="5 6">
    <name type="scientific">Chlorobaculum limnaeum</name>
    <dbReference type="NCBI Taxonomy" id="274537"/>
    <lineage>
        <taxon>Bacteria</taxon>
        <taxon>Pseudomonadati</taxon>
        <taxon>Chlorobiota</taxon>
        <taxon>Chlorobiia</taxon>
        <taxon>Chlorobiales</taxon>
        <taxon>Chlorobiaceae</taxon>
        <taxon>Chlorobaculum</taxon>
    </lineage>
</organism>
<keyword evidence="1 3" id="KW-0732">Signal</keyword>
<protein>
    <submittedName>
        <fullName evidence="5">Hemagglutinin</fullName>
    </submittedName>
</protein>
<dbReference type="STRING" id="274537.BIU88_11440"/>
<evidence type="ECO:0000259" key="4">
    <source>
        <dbReference type="Pfam" id="PF13505"/>
    </source>
</evidence>
<gene>
    <name evidence="5" type="ORF">BIU88_11440</name>
</gene>
<feature type="compositionally biased region" description="Pro residues" evidence="2">
    <location>
        <begin position="34"/>
        <end position="52"/>
    </location>
</feature>
<dbReference type="EMBL" id="CP017305">
    <property type="protein sequence ID" value="AOS84690.1"/>
    <property type="molecule type" value="Genomic_DNA"/>
</dbReference>
<reference evidence="5" key="1">
    <citation type="submission" date="2016-09" db="EMBL/GenBank/DDBJ databases">
        <title>Genome sequence of Chlorobaculum limnaeum.</title>
        <authorList>
            <person name="Liu Z."/>
            <person name="Tank M."/>
            <person name="Bryant D.A."/>
        </authorList>
    </citation>
    <scope>NUCLEOTIDE SEQUENCE [LARGE SCALE GENOMIC DNA]</scope>
    <source>
        <strain evidence="5">DSM 1677</strain>
    </source>
</reference>